<protein>
    <submittedName>
        <fullName evidence="1">Uncharacterized protein</fullName>
    </submittedName>
</protein>
<dbReference type="STRING" id="2017.SAMN05444320_11367"/>
<dbReference type="RefSeq" id="WP_143174443.1">
    <property type="nucleotide sequence ID" value="NZ_FQVN01000013.1"/>
</dbReference>
<dbReference type="AlphaFoldDB" id="A0A1M5MC62"/>
<gene>
    <name evidence="1" type="ORF">SAMN05444320_11367</name>
</gene>
<dbReference type="Proteomes" id="UP000184501">
    <property type="component" value="Unassembled WGS sequence"/>
</dbReference>
<accession>A0A1M5MC62</accession>
<keyword evidence="2" id="KW-1185">Reference proteome</keyword>
<evidence type="ECO:0000313" key="1">
    <source>
        <dbReference type="EMBL" id="SHG74835.1"/>
    </source>
</evidence>
<organism evidence="1 2">
    <name type="scientific">Streptoalloteichus hindustanus</name>
    <dbReference type="NCBI Taxonomy" id="2017"/>
    <lineage>
        <taxon>Bacteria</taxon>
        <taxon>Bacillati</taxon>
        <taxon>Actinomycetota</taxon>
        <taxon>Actinomycetes</taxon>
        <taxon>Pseudonocardiales</taxon>
        <taxon>Pseudonocardiaceae</taxon>
        <taxon>Streptoalloteichus</taxon>
    </lineage>
</organism>
<dbReference type="OrthoDB" id="3577651at2"/>
<name>A0A1M5MC62_STRHI</name>
<reference evidence="1 2" key="1">
    <citation type="submission" date="2016-11" db="EMBL/GenBank/DDBJ databases">
        <authorList>
            <person name="Jaros S."/>
            <person name="Januszkiewicz K."/>
            <person name="Wedrychowicz H."/>
        </authorList>
    </citation>
    <scope>NUCLEOTIDE SEQUENCE [LARGE SCALE GENOMIC DNA]</scope>
    <source>
        <strain evidence="1 2">DSM 44523</strain>
    </source>
</reference>
<proteinExistence type="predicted"/>
<dbReference type="EMBL" id="FQVN01000013">
    <property type="protein sequence ID" value="SHG74835.1"/>
    <property type="molecule type" value="Genomic_DNA"/>
</dbReference>
<evidence type="ECO:0000313" key="2">
    <source>
        <dbReference type="Proteomes" id="UP000184501"/>
    </source>
</evidence>
<sequence length="170" mass="18849">MTAALARTRTPGRATPTTSTVCAVVLRVAGRPPTGTHLHAPGTPEQEVTVRIGDLLLYVRDAVTARRLRHGWAATGPLALRLPHRAIPERMPTVTGWPVTVALRLTHQVEVTPAWIPHTSGQALDVLRVRMDRLTWEVLDQRSWQTILDVLRDAEDRVAGIRRSSSHPHQ</sequence>